<sequence length="67" mass="8073">MRPDLIAKLEYIKLCAERAILQEKKEMEVLGSWYIDQELSEIERSLQKCRSIFHEGRQIEMFNQNEN</sequence>
<protein>
    <submittedName>
        <fullName evidence="1">Uncharacterized protein</fullName>
    </submittedName>
</protein>
<dbReference type="EMBL" id="ARYN01000025">
    <property type="protein sequence ID" value="ORL43792.1"/>
    <property type="molecule type" value="Genomic_DNA"/>
</dbReference>
<accession>A0A1Y1SYZ5</accession>
<dbReference type="Proteomes" id="UP000192746">
    <property type="component" value="Unassembled WGS sequence"/>
</dbReference>
<gene>
    <name evidence="1" type="ORF">IIF7_19109</name>
</gene>
<name>A0A1Y1SYZ5_9FLAO</name>
<proteinExistence type="predicted"/>
<organism evidence="1 2">
    <name type="scientific">Zunongwangia atlantica 22II14-10F7</name>
    <dbReference type="NCBI Taxonomy" id="1185767"/>
    <lineage>
        <taxon>Bacteria</taxon>
        <taxon>Pseudomonadati</taxon>
        <taxon>Bacteroidota</taxon>
        <taxon>Flavobacteriia</taxon>
        <taxon>Flavobacteriales</taxon>
        <taxon>Flavobacteriaceae</taxon>
        <taxon>Zunongwangia</taxon>
    </lineage>
</organism>
<reference evidence="1 2" key="1">
    <citation type="submission" date="2013-04" db="EMBL/GenBank/DDBJ databases">
        <title>Zunongwangia sp. 22II14-10F7 Genome Sequencing.</title>
        <authorList>
            <person name="Lai Q."/>
            <person name="Shao Z."/>
        </authorList>
    </citation>
    <scope>NUCLEOTIDE SEQUENCE [LARGE SCALE GENOMIC DNA]</scope>
    <source>
        <strain evidence="1 2">22II14-10F7</strain>
    </source>
</reference>
<keyword evidence="2" id="KW-1185">Reference proteome</keyword>
<evidence type="ECO:0000313" key="1">
    <source>
        <dbReference type="EMBL" id="ORL43792.1"/>
    </source>
</evidence>
<comment type="caution">
    <text evidence="1">The sequence shown here is derived from an EMBL/GenBank/DDBJ whole genome shotgun (WGS) entry which is preliminary data.</text>
</comment>
<dbReference type="STRING" id="1185767.IIF7_19109"/>
<dbReference type="RefSeq" id="WP_084843285.1">
    <property type="nucleotide sequence ID" value="NZ_ARYN01000025.1"/>
</dbReference>
<evidence type="ECO:0000313" key="2">
    <source>
        <dbReference type="Proteomes" id="UP000192746"/>
    </source>
</evidence>
<dbReference type="AlphaFoldDB" id="A0A1Y1SYZ5"/>